<dbReference type="InterPro" id="IPR036188">
    <property type="entry name" value="FAD/NAD-bd_sf"/>
</dbReference>
<keyword evidence="4" id="KW-0812">Transmembrane</keyword>
<name>A0A8H7CZA0_9AGAR</name>
<keyword evidence="2" id="KW-0274">FAD</keyword>
<evidence type="ECO:0000256" key="4">
    <source>
        <dbReference type="SAM" id="Phobius"/>
    </source>
</evidence>
<keyword evidence="4" id="KW-0472">Membrane</keyword>
<dbReference type="PRINTS" id="PR00420">
    <property type="entry name" value="RNGMNOXGNASE"/>
</dbReference>
<dbReference type="PANTHER" id="PTHR46720">
    <property type="entry name" value="HYDROXYLASE, PUTATIVE (AFU_ORTHOLOGUE AFUA_3G01460)-RELATED"/>
    <property type="match status" value="1"/>
</dbReference>
<dbReference type="Gene3D" id="3.50.50.60">
    <property type="entry name" value="FAD/NAD(P)-binding domain"/>
    <property type="match status" value="1"/>
</dbReference>
<dbReference type="OrthoDB" id="417877at2759"/>
<dbReference type="Pfam" id="PF01494">
    <property type="entry name" value="FAD_binding_3"/>
    <property type="match status" value="1"/>
</dbReference>
<accession>A0A8H7CZA0</accession>
<feature type="transmembrane region" description="Helical" evidence="4">
    <location>
        <begin position="12"/>
        <end position="30"/>
    </location>
</feature>
<dbReference type="SUPFAM" id="SSF54373">
    <property type="entry name" value="FAD-linked reductases, C-terminal domain"/>
    <property type="match status" value="1"/>
</dbReference>
<evidence type="ECO:0000313" key="7">
    <source>
        <dbReference type="Proteomes" id="UP000620124"/>
    </source>
</evidence>
<proteinExistence type="predicted"/>
<evidence type="ECO:0000256" key="2">
    <source>
        <dbReference type="ARBA" id="ARBA00022827"/>
    </source>
</evidence>
<dbReference type="EMBL" id="JACAZI010000008">
    <property type="protein sequence ID" value="KAF7353667.1"/>
    <property type="molecule type" value="Genomic_DNA"/>
</dbReference>
<dbReference type="SUPFAM" id="SSF51905">
    <property type="entry name" value="FAD/NAD(P)-binding domain"/>
    <property type="match status" value="1"/>
</dbReference>
<dbReference type="GO" id="GO:0016491">
    <property type="term" value="F:oxidoreductase activity"/>
    <property type="evidence" value="ECO:0007669"/>
    <property type="project" value="UniProtKB-KW"/>
</dbReference>
<organism evidence="6 7">
    <name type="scientific">Mycena venus</name>
    <dbReference type="NCBI Taxonomy" id="2733690"/>
    <lineage>
        <taxon>Eukaryota</taxon>
        <taxon>Fungi</taxon>
        <taxon>Dikarya</taxon>
        <taxon>Basidiomycota</taxon>
        <taxon>Agaricomycotina</taxon>
        <taxon>Agaricomycetes</taxon>
        <taxon>Agaricomycetidae</taxon>
        <taxon>Agaricales</taxon>
        <taxon>Marasmiineae</taxon>
        <taxon>Mycenaceae</taxon>
        <taxon>Mycena</taxon>
    </lineage>
</organism>
<evidence type="ECO:0000256" key="1">
    <source>
        <dbReference type="ARBA" id="ARBA00022630"/>
    </source>
</evidence>
<dbReference type="Proteomes" id="UP000620124">
    <property type="component" value="Unassembled WGS sequence"/>
</dbReference>
<evidence type="ECO:0000259" key="5">
    <source>
        <dbReference type="Pfam" id="PF01494"/>
    </source>
</evidence>
<protein>
    <submittedName>
        <fullName evidence="6">Salicylate hydroxylase</fullName>
    </submittedName>
</protein>
<keyword evidence="4" id="KW-1133">Transmembrane helix</keyword>
<sequence length="433" mass="46279">MSSSPSPTKDFRVAIVGGGMCGLACAVGLARKGIRADVFEAAPKFDEVGAGVGLGPNALRALKGLGVLDAILARSEDAQQTARQMLYLSGIGAHEEVYDYNNSSVFTAADNGIGIYRPVFLDAVLPLLPDSTATHFNKRCTSISTTASGSQCIRFADGTTHEADLVIGADGIKSTSRNAVVDADKKKLQFTNTVAYRGLVPMDTLRQEGVTTPLNTRLCSFIGIDKHLITFPIKSGKIVNIVAFATDNSVPVGSVEVTGPWVEAVPQQELLDRFDGWGHDVQAMLKHLKSPSKWSIHALTPLDTFVRGKIALVGDAAHAMTPHLGSGVGQGFEDVFLLCELLGHPSTNLSNLEAVLKAYDTIRQPRANMVLERSFRAGAIYESFGKPGYSTGNEMEGHLAGQWEPIWRHDLDGDVVEAVASLKEQGSFPAVTD</sequence>
<evidence type="ECO:0000256" key="3">
    <source>
        <dbReference type="ARBA" id="ARBA00023002"/>
    </source>
</evidence>
<reference evidence="6" key="1">
    <citation type="submission" date="2020-05" db="EMBL/GenBank/DDBJ databases">
        <title>Mycena genomes resolve the evolution of fungal bioluminescence.</title>
        <authorList>
            <person name="Tsai I.J."/>
        </authorList>
    </citation>
    <scope>NUCLEOTIDE SEQUENCE</scope>
    <source>
        <strain evidence="6">CCC161011</strain>
    </source>
</reference>
<dbReference type="PANTHER" id="PTHR46720:SF3">
    <property type="entry name" value="FAD-BINDING DOMAIN-CONTAINING PROTEIN-RELATED"/>
    <property type="match status" value="1"/>
</dbReference>
<comment type="caution">
    <text evidence="6">The sequence shown here is derived from an EMBL/GenBank/DDBJ whole genome shotgun (WGS) entry which is preliminary data.</text>
</comment>
<feature type="domain" description="FAD-binding" evidence="5">
    <location>
        <begin position="11"/>
        <end position="374"/>
    </location>
</feature>
<evidence type="ECO:0000313" key="6">
    <source>
        <dbReference type="EMBL" id="KAF7353667.1"/>
    </source>
</evidence>
<keyword evidence="3" id="KW-0560">Oxidoreductase</keyword>
<keyword evidence="7" id="KW-1185">Reference proteome</keyword>
<dbReference type="GO" id="GO:0071949">
    <property type="term" value="F:FAD binding"/>
    <property type="evidence" value="ECO:0007669"/>
    <property type="project" value="InterPro"/>
</dbReference>
<keyword evidence="1" id="KW-0285">Flavoprotein</keyword>
<dbReference type="AlphaFoldDB" id="A0A8H7CZA0"/>
<dbReference type="GO" id="GO:0044550">
    <property type="term" value="P:secondary metabolite biosynthetic process"/>
    <property type="evidence" value="ECO:0007669"/>
    <property type="project" value="TreeGrafter"/>
</dbReference>
<dbReference type="InterPro" id="IPR002938">
    <property type="entry name" value="FAD-bd"/>
</dbReference>
<gene>
    <name evidence="6" type="ORF">MVEN_01051600</name>
</gene>
<dbReference type="InterPro" id="IPR051104">
    <property type="entry name" value="FAD_monoxygenase"/>
</dbReference>